<evidence type="ECO:0000313" key="3">
    <source>
        <dbReference type="Proteomes" id="UP001235744"/>
    </source>
</evidence>
<organism evidence="2 3">
    <name type="scientific">Streptomyces poriferorum</name>
    <dbReference type="NCBI Taxonomy" id="2798799"/>
    <lineage>
        <taxon>Bacteria</taxon>
        <taxon>Bacillati</taxon>
        <taxon>Actinomycetota</taxon>
        <taxon>Actinomycetes</taxon>
        <taxon>Kitasatosporales</taxon>
        <taxon>Streptomycetaceae</taxon>
        <taxon>Streptomyces</taxon>
    </lineage>
</organism>
<gene>
    <name evidence="2" type="ORF">P8A19_12645</name>
</gene>
<evidence type="ECO:0000256" key="1">
    <source>
        <dbReference type="SAM" id="MobiDB-lite"/>
    </source>
</evidence>
<dbReference type="Proteomes" id="UP001235744">
    <property type="component" value="Chromosome"/>
</dbReference>
<proteinExistence type="predicted"/>
<feature type="compositionally biased region" description="Basic residues" evidence="1">
    <location>
        <begin position="44"/>
        <end position="60"/>
    </location>
</feature>
<dbReference type="RefSeq" id="WP_306071737.1">
    <property type="nucleotide sequence ID" value="NZ_CP120988.1"/>
</dbReference>
<sequence>MDGECTGVDGEGAEEGRAQHGGGSRAGYAQFTGAVSHGCGTQQRGRHSGHGQEARHRHREHGGDRSAAEGSGHMGGITTHPLFLTDNHTNRLLLSM</sequence>
<accession>A0ABY9IPG5</accession>
<feature type="region of interest" description="Disordered" evidence="1">
    <location>
        <begin position="1"/>
        <end position="96"/>
    </location>
</feature>
<name>A0ABY9IPG5_9ACTN</name>
<evidence type="ECO:0000313" key="2">
    <source>
        <dbReference type="EMBL" id="WLQ56234.1"/>
    </source>
</evidence>
<dbReference type="EMBL" id="CP120988">
    <property type="protein sequence ID" value="WLQ56234.1"/>
    <property type="molecule type" value="Genomic_DNA"/>
</dbReference>
<reference evidence="2 3" key="1">
    <citation type="submission" date="2023-03" db="EMBL/GenBank/DDBJ databases">
        <title>Isolation and description of six Streptomyces strains from soil environments, able to metabolize different microbial glucans.</title>
        <authorList>
            <person name="Widen T."/>
            <person name="Larsbrink J."/>
        </authorList>
    </citation>
    <scope>NUCLEOTIDE SEQUENCE [LARGE SCALE GENOMIC DNA]</scope>
    <source>
        <strain evidence="2 3">Alt2</strain>
    </source>
</reference>
<keyword evidence="3" id="KW-1185">Reference proteome</keyword>
<protein>
    <submittedName>
        <fullName evidence="2">Uncharacterized protein</fullName>
    </submittedName>
</protein>
<feature type="compositionally biased region" description="Polar residues" evidence="1">
    <location>
        <begin position="86"/>
        <end position="96"/>
    </location>
</feature>